<proteinExistence type="predicted"/>
<reference evidence="3" key="1">
    <citation type="submission" date="2025-08" db="UniProtKB">
        <authorList>
            <consortium name="Ensembl"/>
        </authorList>
    </citation>
    <scope>IDENTIFICATION</scope>
    <source>
        <strain evidence="3">Glennie</strain>
    </source>
</reference>
<evidence type="ECO:0000313" key="3">
    <source>
        <dbReference type="Ensembl" id="ENSOANP00000041966.1"/>
    </source>
</evidence>
<feature type="domain" description="WAP" evidence="2">
    <location>
        <begin position="33"/>
        <end position="81"/>
    </location>
</feature>
<keyword evidence="4" id="KW-1185">Reference proteome</keyword>
<evidence type="ECO:0000313" key="4">
    <source>
        <dbReference type="Proteomes" id="UP000002279"/>
    </source>
</evidence>
<dbReference type="Pfam" id="PF00095">
    <property type="entry name" value="WAP"/>
    <property type="match status" value="3"/>
</dbReference>
<reference evidence="3" key="2">
    <citation type="submission" date="2025-09" db="UniProtKB">
        <authorList>
            <consortium name="Ensembl"/>
        </authorList>
    </citation>
    <scope>IDENTIFICATION</scope>
    <source>
        <strain evidence="3">Glennie</strain>
    </source>
</reference>
<dbReference type="PANTHER" id="PTHR19441:SF95">
    <property type="entry name" value="PERLWAPIN ISOFORM X1"/>
    <property type="match status" value="1"/>
</dbReference>
<dbReference type="Ensembl" id="ENSOANT00000053589.1">
    <property type="protein sequence ID" value="ENSOANP00000041966.1"/>
    <property type="gene ID" value="ENSOANG00000040847.1"/>
</dbReference>
<protein>
    <submittedName>
        <fullName evidence="3">Whey acidic protein</fullName>
    </submittedName>
</protein>
<dbReference type="PRINTS" id="PR00003">
    <property type="entry name" value="4DISULPHCORE"/>
</dbReference>
<accession>A0A6I8NMJ1</accession>
<dbReference type="AlphaFoldDB" id="A0A6I8NMJ1"/>
<sequence>MSVSLTLDCELFCGQGMSLFIAGCIVLSQCLVQCSKAGTCPVSVPEDVDQKDCKQLCDKDSICPEKTKCCMVGCSRQCVAPVPEKAGECPKPLTWVAQPCTEKSECADDLECGDDSKCCFNGCAKKCIPPYKANPGRCPAPKACLVQIPKLNKCLDDFPCRDGQKCCNVGCHLECVEPLPEEATP</sequence>
<evidence type="ECO:0000256" key="1">
    <source>
        <dbReference type="ARBA" id="ARBA00022690"/>
    </source>
</evidence>
<gene>
    <name evidence="3" type="primary">WAP</name>
</gene>
<dbReference type="SUPFAM" id="SSF57256">
    <property type="entry name" value="Elafin-like"/>
    <property type="match status" value="3"/>
</dbReference>
<organism evidence="3 4">
    <name type="scientific">Ornithorhynchus anatinus</name>
    <name type="common">Duckbill platypus</name>
    <dbReference type="NCBI Taxonomy" id="9258"/>
    <lineage>
        <taxon>Eukaryota</taxon>
        <taxon>Metazoa</taxon>
        <taxon>Chordata</taxon>
        <taxon>Craniata</taxon>
        <taxon>Vertebrata</taxon>
        <taxon>Euteleostomi</taxon>
        <taxon>Mammalia</taxon>
        <taxon>Monotremata</taxon>
        <taxon>Ornithorhynchidae</taxon>
        <taxon>Ornithorhynchus</taxon>
    </lineage>
</organism>
<dbReference type="InterPro" id="IPR050514">
    <property type="entry name" value="WAP_four-disulfide_core"/>
</dbReference>
<dbReference type="Proteomes" id="UP000002279">
    <property type="component" value="Unplaced"/>
</dbReference>
<feature type="domain" description="WAP" evidence="2">
    <location>
        <begin position="82"/>
        <end position="131"/>
    </location>
</feature>
<dbReference type="InterPro" id="IPR008197">
    <property type="entry name" value="WAP_dom"/>
</dbReference>
<dbReference type="InterPro" id="IPR036645">
    <property type="entry name" value="Elafin-like_sf"/>
</dbReference>
<dbReference type="Gene3D" id="4.10.75.10">
    <property type="entry name" value="Elafin-like"/>
    <property type="match status" value="3"/>
</dbReference>
<keyword evidence="1" id="KW-0646">Protease inhibitor</keyword>
<dbReference type="PANTHER" id="PTHR19441">
    <property type="entry name" value="WHEY ACDIC PROTEIN WAP"/>
    <property type="match status" value="1"/>
</dbReference>
<evidence type="ECO:0000259" key="2">
    <source>
        <dbReference type="PROSITE" id="PS51390"/>
    </source>
</evidence>
<dbReference type="SMART" id="SM00217">
    <property type="entry name" value="WAP"/>
    <property type="match status" value="3"/>
</dbReference>
<dbReference type="PROSITE" id="PS51390">
    <property type="entry name" value="WAP"/>
    <property type="match status" value="2"/>
</dbReference>
<dbReference type="GO" id="GO:0030414">
    <property type="term" value="F:peptidase inhibitor activity"/>
    <property type="evidence" value="ECO:0007669"/>
    <property type="project" value="UniProtKB-KW"/>
</dbReference>
<dbReference type="GO" id="GO:0005576">
    <property type="term" value="C:extracellular region"/>
    <property type="evidence" value="ECO:0007669"/>
    <property type="project" value="InterPro"/>
</dbReference>
<dbReference type="Bgee" id="ENSOANG00000040847">
    <property type="expression patterns" value="Expressed in adult mammalian kidney and 4 other cell types or tissues"/>
</dbReference>
<name>A0A6I8NMJ1_ORNAN</name>